<feature type="region of interest" description="Disordered" evidence="9">
    <location>
        <begin position="265"/>
        <end position="303"/>
    </location>
</feature>
<name>A0A2P6THU8_CHLSO</name>
<evidence type="ECO:0000256" key="8">
    <source>
        <dbReference type="ARBA" id="ARBA00023136"/>
    </source>
</evidence>
<evidence type="ECO:0000256" key="7">
    <source>
        <dbReference type="ARBA" id="ARBA00023034"/>
    </source>
</evidence>
<evidence type="ECO:0000256" key="3">
    <source>
        <dbReference type="ARBA" id="ARBA00022692"/>
    </source>
</evidence>
<gene>
    <name evidence="10" type="ORF">C2E21_7363</name>
</gene>
<dbReference type="GO" id="GO:0000139">
    <property type="term" value="C:Golgi membrane"/>
    <property type="evidence" value="ECO:0007669"/>
    <property type="project" value="UniProtKB-SubCell"/>
</dbReference>
<keyword evidence="5" id="KW-0735">Signal-anchor</keyword>
<comment type="subcellular location">
    <subcellularLocation>
        <location evidence="1">Golgi apparatus membrane</location>
        <topology evidence="1">Single-pass type II membrane protein</topology>
    </subcellularLocation>
</comment>
<reference evidence="10 11" key="1">
    <citation type="journal article" date="2018" name="Plant J.">
        <title>Genome sequences of Chlorella sorokiniana UTEX 1602 and Micractinium conductrix SAG 241.80: implications to maltose excretion by a green alga.</title>
        <authorList>
            <person name="Arriola M.B."/>
            <person name="Velmurugan N."/>
            <person name="Zhang Y."/>
            <person name="Plunkett M.H."/>
            <person name="Hondzo H."/>
            <person name="Barney B.M."/>
        </authorList>
    </citation>
    <scope>NUCLEOTIDE SEQUENCE [LARGE SCALE GENOMIC DNA]</scope>
    <source>
        <strain evidence="11">UTEX 1602</strain>
    </source>
</reference>
<evidence type="ECO:0000256" key="6">
    <source>
        <dbReference type="ARBA" id="ARBA00022989"/>
    </source>
</evidence>
<dbReference type="EMBL" id="LHPG02000015">
    <property type="protein sequence ID" value="PRW33846.1"/>
    <property type="molecule type" value="Genomic_DNA"/>
</dbReference>
<dbReference type="AlphaFoldDB" id="A0A2P6THU8"/>
<keyword evidence="4" id="KW-0378">Hydrolase</keyword>
<dbReference type="PANTHER" id="PTHR13572:SF4">
    <property type="entry name" value="RE57134P"/>
    <property type="match status" value="1"/>
</dbReference>
<evidence type="ECO:0000256" key="9">
    <source>
        <dbReference type="SAM" id="MobiDB-lite"/>
    </source>
</evidence>
<dbReference type="GO" id="GO:0004559">
    <property type="term" value="F:alpha-mannosidase activity"/>
    <property type="evidence" value="ECO:0007669"/>
    <property type="project" value="TreeGrafter"/>
</dbReference>
<dbReference type="OrthoDB" id="406152at2759"/>
<evidence type="ECO:0000256" key="1">
    <source>
        <dbReference type="ARBA" id="ARBA00004323"/>
    </source>
</evidence>
<keyword evidence="6" id="KW-1133">Transmembrane helix</keyword>
<feature type="compositionally biased region" description="Gly residues" evidence="9">
    <location>
        <begin position="278"/>
        <end position="289"/>
    </location>
</feature>
<evidence type="ECO:0000313" key="10">
    <source>
        <dbReference type="EMBL" id="PRW33846.1"/>
    </source>
</evidence>
<keyword evidence="11" id="KW-1185">Reference proteome</keyword>
<keyword evidence="7" id="KW-0333">Golgi apparatus</keyword>
<dbReference type="Proteomes" id="UP000239899">
    <property type="component" value="Unassembled WGS sequence"/>
</dbReference>
<feature type="compositionally biased region" description="Polar residues" evidence="9">
    <location>
        <begin position="292"/>
        <end position="301"/>
    </location>
</feature>
<dbReference type="CDD" id="cd11574">
    <property type="entry name" value="GH99"/>
    <property type="match status" value="1"/>
</dbReference>
<sequence length="344" mass="37269">METTSTGITSSADRELLVEQFREMKGAGIGVAVISWWGPTWRNGTHDTQGVSTDDRLPALLAAAEQAGIAVAFHLEPYPGRTAETVREDLQYLMRRPEVAASPAVLRLGPQHLPLFFVYDSYHITPADWAPLLSPGGKGSVRGGDGDGVFIGLWLNAGDGDSQLLPGGFDGFYTYFASEAVSYGANPANWPELAAWAQHNGRLFIPSVGPGYDDSRIRPWNVAATRSREGGARYRRWWEAALAVRPAAVSITSYNEWGEGTQIEPAKVFPTSSSSSSGGDGSVDSGGDGSSNEPRYQSYGEQSGRDEWLYLNITAEYARQLQQQQNSPEEQVGAINPNAQHSEL</sequence>
<evidence type="ECO:0000256" key="5">
    <source>
        <dbReference type="ARBA" id="ARBA00022968"/>
    </source>
</evidence>
<dbReference type="Gene3D" id="3.20.20.80">
    <property type="entry name" value="Glycosidases"/>
    <property type="match status" value="1"/>
</dbReference>
<evidence type="ECO:0000256" key="2">
    <source>
        <dbReference type="ARBA" id="ARBA00009559"/>
    </source>
</evidence>
<feature type="region of interest" description="Disordered" evidence="9">
    <location>
        <begin position="320"/>
        <end position="344"/>
    </location>
</feature>
<comment type="similarity">
    <text evidence="2">Belongs to the glycosyl hydrolase 99 family.</text>
</comment>
<dbReference type="Pfam" id="PF16317">
    <property type="entry name" value="Glyco_hydro_99"/>
    <property type="match status" value="1"/>
</dbReference>
<dbReference type="PANTHER" id="PTHR13572">
    <property type="entry name" value="ENDO-ALPHA-1,2-MANNOSIDASE"/>
    <property type="match status" value="1"/>
</dbReference>
<evidence type="ECO:0000313" key="11">
    <source>
        <dbReference type="Proteomes" id="UP000239899"/>
    </source>
</evidence>
<keyword evidence="3" id="KW-0812">Transmembrane</keyword>
<organism evidence="10 11">
    <name type="scientific">Chlorella sorokiniana</name>
    <name type="common">Freshwater green alga</name>
    <dbReference type="NCBI Taxonomy" id="3076"/>
    <lineage>
        <taxon>Eukaryota</taxon>
        <taxon>Viridiplantae</taxon>
        <taxon>Chlorophyta</taxon>
        <taxon>core chlorophytes</taxon>
        <taxon>Trebouxiophyceae</taxon>
        <taxon>Chlorellales</taxon>
        <taxon>Chlorellaceae</taxon>
        <taxon>Chlorella clade</taxon>
        <taxon>Chlorella</taxon>
    </lineage>
</organism>
<dbReference type="STRING" id="3076.A0A2P6THU8"/>
<comment type="caution">
    <text evidence="10">The sequence shown here is derived from an EMBL/GenBank/DDBJ whole genome shotgun (WGS) entry which is preliminary data.</text>
</comment>
<accession>A0A2P6THU8</accession>
<dbReference type="InterPro" id="IPR026071">
    <property type="entry name" value="Glyco_Hydrolase_99"/>
</dbReference>
<keyword evidence="8" id="KW-0472">Membrane</keyword>
<evidence type="ECO:0000256" key="4">
    <source>
        <dbReference type="ARBA" id="ARBA00022801"/>
    </source>
</evidence>
<proteinExistence type="inferred from homology"/>
<protein>
    <submittedName>
        <fullName evidence="10">Glyco endo-alpha-1,2-mannosidase</fullName>
    </submittedName>
</protein>